<gene>
    <name evidence="2" type="ORF">EST38_g3823</name>
</gene>
<feature type="transmembrane region" description="Helical" evidence="1">
    <location>
        <begin position="79"/>
        <end position="101"/>
    </location>
</feature>
<accession>A0A4Q2DPT9</accession>
<proteinExistence type="predicted"/>
<dbReference type="EMBL" id="SDEE01000086">
    <property type="protein sequence ID" value="RXW22043.1"/>
    <property type="molecule type" value="Genomic_DNA"/>
</dbReference>
<dbReference type="AlphaFoldDB" id="A0A4Q2DPT9"/>
<evidence type="ECO:0000313" key="2">
    <source>
        <dbReference type="EMBL" id="RXW22043.1"/>
    </source>
</evidence>
<keyword evidence="1" id="KW-0472">Membrane</keyword>
<comment type="caution">
    <text evidence="2">The sequence shown here is derived from an EMBL/GenBank/DDBJ whole genome shotgun (WGS) entry which is preliminary data.</text>
</comment>
<reference evidence="2 3" key="1">
    <citation type="submission" date="2019-01" db="EMBL/GenBank/DDBJ databases">
        <title>Draft genome sequence of Psathyrella aberdarensis IHI B618.</title>
        <authorList>
            <person name="Buettner E."/>
            <person name="Kellner H."/>
        </authorList>
    </citation>
    <scope>NUCLEOTIDE SEQUENCE [LARGE SCALE GENOMIC DNA]</scope>
    <source>
        <strain evidence="2 3">IHI B618</strain>
    </source>
</reference>
<keyword evidence="1" id="KW-0812">Transmembrane</keyword>
<keyword evidence="1" id="KW-1133">Transmembrane helix</keyword>
<feature type="transmembrane region" description="Helical" evidence="1">
    <location>
        <begin position="6"/>
        <end position="25"/>
    </location>
</feature>
<organism evidence="2 3">
    <name type="scientific">Candolleomyces aberdarensis</name>
    <dbReference type="NCBI Taxonomy" id="2316362"/>
    <lineage>
        <taxon>Eukaryota</taxon>
        <taxon>Fungi</taxon>
        <taxon>Dikarya</taxon>
        <taxon>Basidiomycota</taxon>
        <taxon>Agaricomycotina</taxon>
        <taxon>Agaricomycetes</taxon>
        <taxon>Agaricomycetidae</taxon>
        <taxon>Agaricales</taxon>
        <taxon>Agaricineae</taxon>
        <taxon>Psathyrellaceae</taxon>
        <taxon>Candolleomyces</taxon>
    </lineage>
</organism>
<evidence type="ECO:0000313" key="3">
    <source>
        <dbReference type="Proteomes" id="UP000290288"/>
    </source>
</evidence>
<dbReference type="Proteomes" id="UP000290288">
    <property type="component" value="Unassembled WGS sequence"/>
</dbReference>
<evidence type="ECO:0000256" key="1">
    <source>
        <dbReference type="SAM" id="Phobius"/>
    </source>
</evidence>
<protein>
    <submittedName>
        <fullName evidence="2">Uncharacterized protein</fullName>
    </submittedName>
</protein>
<feature type="transmembrane region" description="Helical" evidence="1">
    <location>
        <begin position="32"/>
        <end position="55"/>
    </location>
</feature>
<name>A0A4Q2DPT9_9AGAR</name>
<feature type="transmembrane region" description="Helical" evidence="1">
    <location>
        <begin position="122"/>
        <end position="141"/>
    </location>
</feature>
<sequence>MSSKVSTIIVITSSEAILYLRLYAFSGRDKRLLAVMMMQFLAITIGACVFFVQFFRSMRYERFPVTNVVCMPVEADTRLLGAVFGCFLASVSVAMISMLYIQFRKYGNLNSALMKVFYQDGVFYFVCLSAIAIANLIVNVVSDPGYRFLLSQYVAYRPKLIAAYSTIALDQRPIFMRYFPLACFYIFASPLNASSAMGSVLKRTLGP</sequence>
<dbReference type="OrthoDB" id="2645170at2759"/>
<feature type="transmembrane region" description="Helical" evidence="1">
    <location>
        <begin position="178"/>
        <end position="201"/>
    </location>
</feature>
<keyword evidence="3" id="KW-1185">Reference proteome</keyword>